<evidence type="ECO:0000256" key="2">
    <source>
        <dbReference type="ARBA" id="ARBA00023125"/>
    </source>
</evidence>
<feature type="domain" description="HTH luxR-type" evidence="4">
    <location>
        <begin position="139"/>
        <end position="204"/>
    </location>
</feature>
<dbReference type="Gene3D" id="3.40.50.2300">
    <property type="match status" value="1"/>
</dbReference>
<dbReference type="Proteomes" id="UP001499974">
    <property type="component" value="Unassembled WGS sequence"/>
</dbReference>
<dbReference type="Gene3D" id="1.10.10.10">
    <property type="entry name" value="Winged helix-like DNA-binding domain superfamily/Winged helix DNA-binding domain"/>
    <property type="match status" value="1"/>
</dbReference>
<keyword evidence="6" id="KW-1185">Reference proteome</keyword>
<dbReference type="SUPFAM" id="SSF46894">
    <property type="entry name" value="C-terminal effector domain of the bipartite response regulators"/>
    <property type="match status" value="1"/>
</dbReference>
<evidence type="ECO:0000256" key="3">
    <source>
        <dbReference type="ARBA" id="ARBA00023163"/>
    </source>
</evidence>
<comment type="caution">
    <text evidence="5">The sequence shown here is derived from an EMBL/GenBank/DDBJ whole genome shotgun (WGS) entry which is preliminary data.</text>
</comment>
<keyword evidence="2" id="KW-0238">DNA-binding</keyword>
<keyword evidence="1" id="KW-0805">Transcription regulation</keyword>
<dbReference type="PANTHER" id="PTHR44688:SF25">
    <property type="entry name" value="HTH LUXR-TYPE DOMAIN-CONTAINING PROTEIN"/>
    <property type="match status" value="1"/>
</dbReference>
<dbReference type="Pfam" id="PF00196">
    <property type="entry name" value="GerE"/>
    <property type="match status" value="1"/>
</dbReference>
<organism evidence="5 6">
    <name type="scientific">Nocardioides conyzicola</name>
    <dbReference type="NCBI Taxonomy" id="1651781"/>
    <lineage>
        <taxon>Bacteria</taxon>
        <taxon>Bacillati</taxon>
        <taxon>Actinomycetota</taxon>
        <taxon>Actinomycetes</taxon>
        <taxon>Propionibacteriales</taxon>
        <taxon>Nocardioidaceae</taxon>
        <taxon>Nocardioides</taxon>
    </lineage>
</organism>
<dbReference type="InterPro" id="IPR036388">
    <property type="entry name" value="WH-like_DNA-bd_sf"/>
</dbReference>
<gene>
    <name evidence="5" type="ORF">GCM10023349_06280</name>
</gene>
<protein>
    <recommendedName>
        <fullName evidence="4">HTH luxR-type domain-containing protein</fullName>
    </recommendedName>
</protein>
<name>A0ABP8WTT1_9ACTN</name>
<dbReference type="CDD" id="cd06170">
    <property type="entry name" value="LuxR_C_like"/>
    <property type="match status" value="1"/>
</dbReference>
<dbReference type="SUPFAM" id="SSF52172">
    <property type="entry name" value="CheY-like"/>
    <property type="match status" value="1"/>
</dbReference>
<dbReference type="InterPro" id="IPR000792">
    <property type="entry name" value="Tscrpt_reg_LuxR_C"/>
</dbReference>
<dbReference type="RefSeq" id="WP_345519174.1">
    <property type="nucleotide sequence ID" value="NZ_BAABKM010000002.1"/>
</dbReference>
<reference evidence="6" key="1">
    <citation type="journal article" date="2019" name="Int. J. Syst. Evol. Microbiol.">
        <title>The Global Catalogue of Microorganisms (GCM) 10K type strain sequencing project: providing services to taxonomists for standard genome sequencing and annotation.</title>
        <authorList>
            <consortium name="The Broad Institute Genomics Platform"/>
            <consortium name="The Broad Institute Genome Sequencing Center for Infectious Disease"/>
            <person name="Wu L."/>
            <person name="Ma J."/>
        </authorList>
    </citation>
    <scope>NUCLEOTIDE SEQUENCE [LARGE SCALE GENOMIC DNA]</scope>
    <source>
        <strain evidence="6">JCM 18531</strain>
    </source>
</reference>
<proteinExistence type="predicted"/>
<evidence type="ECO:0000313" key="6">
    <source>
        <dbReference type="Proteomes" id="UP001499974"/>
    </source>
</evidence>
<dbReference type="PRINTS" id="PR00038">
    <property type="entry name" value="HTHLUXR"/>
</dbReference>
<dbReference type="SMART" id="SM00421">
    <property type="entry name" value="HTH_LUXR"/>
    <property type="match status" value="1"/>
</dbReference>
<dbReference type="EMBL" id="BAABKM010000002">
    <property type="protein sequence ID" value="GAA4693972.1"/>
    <property type="molecule type" value="Genomic_DNA"/>
</dbReference>
<evidence type="ECO:0000313" key="5">
    <source>
        <dbReference type="EMBL" id="GAA4693972.1"/>
    </source>
</evidence>
<dbReference type="PANTHER" id="PTHR44688">
    <property type="entry name" value="DNA-BINDING TRANSCRIPTIONAL ACTIVATOR DEVR_DOSR"/>
    <property type="match status" value="1"/>
</dbReference>
<evidence type="ECO:0000259" key="4">
    <source>
        <dbReference type="PROSITE" id="PS50043"/>
    </source>
</evidence>
<sequence>MVVTTEGPARVAVVSPSAMVAAGIAAMLGRHPTQVEIVPAMHAEPDVVLYDVLGLEGGDGTELDRLVGRPATTVLAVRRDLRPELLHQALAQGADGCLAMSVDEATLLATLDAARAWRRPATARDTILCACPAEQRSWRLGLGAGLNAREAEILAAIVRGLTNTEIAEREFLSINTVKSYIRSAYRKIGVETRSQAVRWALTYGFDPREG</sequence>
<accession>A0ABP8WTT1</accession>
<keyword evidence="3" id="KW-0804">Transcription</keyword>
<dbReference type="InterPro" id="IPR011006">
    <property type="entry name" value="CheY-like_superfamily"/>
</dbReference>
<dbReference type="PROSITE" id="PS50043">
    <property type="entry name" value="HTH_LUXR_2"/>
    <property type="match status" value="1"/>
</dbReference>
<evidence type="ECO:0000256" key="1">
    <source>
        <dbReference type="ARBA" id="ARBA00023015"/>
    </source>
</evidence>
<dbReference type="InterPro" id="IPR016032">
    <property type="entry name" value="Sig_transdc_resp-reg_C-effctor"/>
</dbReference>